<dbReference type="OrthoDB" id="9095096at2"/>
<dbReference type="InterPro" id="IPR023476">
    <property type="entry name" value="Pep_tRNA_hydro_II_dom_sf"/>
</dbReference>
<dbReference type="EMBL" id="CP003488">
    <property type="protein sequence ID" value="AFH95129.1"/>
    <property type="molecule type" value="Genomic_DNA"/>
</dbReference>
<reference evidence="1 2" key="1">
    <citation type="journal article" date="2012" name="J. Bacteriol.">
        <title>Complete Genome Sequence of Providencia stuartii Clinical Isolate MRSN 2154.</title>
        <authorList>
            <person name="Clifford R.J."/>
            <person name="Hang J."/>
            <person name="Riley M.C."/>
            <person name="Onmus-Leone F."/>
            <person name="Kuschner R.A."/>
            <person name="Lesho E.P."/>
            <person name="Waterman P.E."/>
        </authorList>
    </citation>
    <scope>NUCLEOTIDE SEQUENCE [LARGE SCALE GENOMIC DNA]</scope>
    <source>
        <strain evidence="1 2">MRSN 2154</strain>
    </source>
</reference>
<sequence length="140" mass="15252">MQFDASIHRCAIIVNQDLALGLAMNAASIIGVGIGNKITQLIGNDLMSADNIYYPGVISASLPILKSSPERIKQIQKEIAEHEDIYILPFSLIAQSCKSYDDYTQKLTNTLDQEIQLAAIGLVGNKNSINKLTGNLSLFK</sequence>
<reference evidence="2" key="2">
    <citation type="submission" date="2012-04" db="EMBL/GenBank/DDBJ databases">
        <title>Complete genome sequence of Providencia stuartii clinical isolate MRSN 2154.</title>
        <authorList>
            <person name="Clifford R.J."/>
            <person name="Hang J."/>
            <person name="Riley M.C."/>
            <person name="Onmus-Leone F."/>
            <person name="Kuschner R.A."/>
            <person name="Lesho E.P."/>
            <person name="Waterman P.E."/>
        </authorList>
    </citation>
    <scope>NUCLEOTIDE SEQUENCE [LARGE SCALE GENOMIC DNA]</scope>
    <source>
        <strain evidence="2">MRSN 2154</strain>
    </source>
</reference>
<evidence type="ECO:0000313" key="2">
    <source>
        <dbReference type="Proteomes" id="UP000005012"/>
    </source>
</evidence>
<dbReference type="GeneID" id="93520054"/>
<evidence type="ECO:0000313" key="1">
    <source>
        <dbReference type="EMBL" id="AFH95129.1"/>
    </source>
</evidence>
<dbReference type="SUPFAM" id="SSF102462">
    <property type="entry name" value="Peptidyl-tRNA hydrolase II"/>
    <property type="match status" value="1"/>
</dbReference>
<dbReference type="InterPro" id="IPR017021">
    <property type="entry name" value="UCP033763"/>
</dbReference>
<evidence type="ECO:0008006" key="3">
    <source>
        <dbReference type="Google" id="ProtNLM"/>
    </source>
</evidence>
<gene>
    <name evidence="1" type="ordered locus">S70_16575</name>
</gene>
<dbReference type="Pfam" id="PF09391">
    <property type="entry name" value="DUF2000"/>
    <property type="match status" value="1"/>
</dbReference>
<dbReference type="RefSeq" id="WP_004918101.1">
    <property type="nucleotide sequence ID" value="NC_017731.1"/>
</dbReference>
<accession>A0A140NNS7</accession>
<dbReference type="PIRSF" id="PIRSF033736">
    <property type="entry name" value="UCP033763"/>
    <property type="match status" value="1"/>
</dbReference>
<dbReference type="KEGG" id="psi:S70_16575"/>
<dbReference type="Proteomes" id="UP000005012">
    <property type="component" value="Chromosome"/>
</dbReference>
<organism evidence="1 2">
    <name type="scientific">Providencia stuartii (strain MRSN 2154)</name>
    <dbReference type="NCBI Taxonomy" id="1157951"/>
    <lineage>
        <taxon>Bacteria</taxon>
        <taxon>Pseudomonadati</taxon>
        <taxon>Pseudomonadota</taxon>
        <taxon>Gammaproteobacteria</taxon>
        <taxon>Enterobacterales</taxon>
        <taxon>Morganellaceae</taxon>
        <taxon>Providencia</taxon>
    </lineage>
</organism>
<dbReference type="PATRIC" id="fig|1157951.4.peg.3334"/>
<dbReference type="HOGENOM" id="CLU_121942_2_0_6"/>
<dbReference type="InterPro" id="IPR018988">
    <property type="entry name" value="DUF2000"/>
</dbReference>
<dbReference type="Gene3D" id="3.40.1490.10">
    <property type="entry name" value="Bit1"/>
    <property type="match status" value="1"/>
</dbReference>
<protein>
    <recommendedName>
        <fullName evidence="3">DUF2000 domain-containing protein</fullName>
    </recommendedName>
</protein>
<dbReference type="AlphaFoldDB" id="A0A140NNS7"/>
<proteinExistence type="predicted"/>
<name>A0A140NNS7_PROSM</name>